<feature type="region of interest" description="Disordered" evidence="3">
    <location>
        <begin position="30"/>
        <end position="110"/>
    </location>
</feature>
<organism evidence="4 5">
    <name type="scientific">Erythroxylum novogranatense</name>
    <dbReference type="NCBI Taxonomy" id="1862640"/>
    <lineage>
        <taxon>Eukaryota</taxon>
        <taxon>Viridiplantae</taxon>
        <taxon>Streptophyta</taxon>
        <taxon>Embryophyta</taxon>
        <taxon>Tracheophyta</taxon>
        <taxon>Spermatophyta</taxon>
        <taxon>Magnoliopsida</taxon>
        <taxon>eudicotyledons</taxon>
        <taxon>Gunneridae</taxon>
        <taxon>Pentapetalae</taxon>
        <taxon>rosids</taxon>
        <taxon>fabids</taxon>
        <taxon>Malpighiales</taxon>
        <taxon>Erythroxylaceae</taxon>
        <taxon>Erythroxylum</taxon>
    </lineage>
</organism>
<evidence type="ECO:0000313" key="5">
    <source>
        <dbReference type="Proteomes" id="UP001159364"/>
    </source>
</evidence>
<evidence type="ECO:0000313" key="4">
    <source>
        <dbReference type="EMBL" id="KAJ8899591.1"/>
    </source>
</evidence>
<protein>
    <recommendedName>
        <fullName evidence="2">Succinate dehydrogenase assembly factor 4, mitochondrial</fullName>
    </recommendedName>
</protein>
<dbReference type="GO" id="GO:0034553">
    <property type="term" value="P:mitochondrial respiratory chain complex II assembly"/>
    <property type="evidence" value="ECO:0007669"/>
    <property type="project" value="TreeGrafter"/>
</dbReference>
<sequence length="110" mass="12487">MARNNLCRLFSSLPKFPRTRSAILTGSNSASTRLLSSSTQLQEETLKKQQLEKDSLNRNPQVETGEKRNEEEEENEEDLVNIETGEVGGPRGPEPTRYGDWERNGRCSDF</sequence>
<dbReference type="PANTHER" id="PTHR28524">
    <property type="entry name" value="SUCCINATE DEHYDROGENASE ASSEMBLY FACTOR 4, MITOCHONDRIAL"/>
    <property type="match status" value="1"/>
</dbReference>
<evidence type="ECO:0000256" key="3">
    <source>
        <dbReference type="SAM" id="MobiDB-lite"/>
    </source>
</evidence>
<evidence type="ECO:0000256" key="1">
    <source>
        <dbReference type="ARBA" id="ARBA00005701"/>
    </source>
</evidence>
<comment type="caution">
    <text evidence="4">The sequence shown here is derived from an EMBL/GenBank/DDBJ whole genome shotgun (WGS) entry which is preliminary data.</text>
</comment>
<proteinExistence type="inferred from homology"/>
<dbReference type="GO" id="GO:0005739">
    <property type="term" value="C:mitochondrion"/>
    <property type="evidence" value="ECO:0007669"/>
    <property type="project" value="TreeGrafter"/>
</dbReference>
<dbReference type="InterPro" id="IPR012875">
    <property type="entry name" value="SDHF4"/>
</dbReference>
<reference evidence="4 5" key="1">
    <citation type="submission" date="2021-09" db="EMBL/GenBank/DDBJ databases">
        <title>Genomic insights and catalytic innovation underlie evolution of tropane alkaloids biosynthesis.</title>
        <authorList>
            <person name="Wang Y.-J."/>
            <person name="Tian T."/>
            <person name="Huang J.-P."/>
            <person name="Huang S.-X."/>
        </authorList>
    </citation>
    <scope>NUCLEOTIDE SEQUENCE [LARGE SCALE GENOMIC DNA]</scope>
    <source>
        <strain evidence="4">KIB-2018</strain>
        <tissue evidence="4">Leaf</tissue>
    </source>
</reference>
<feature type="compositionally biased region" description="Basic and acidic residues" evidence="3">
    <location>
        <begin position="97"/>
        <end position="110"/>
    </location>
</feature>
<comment type="similarity">
    <text evidence="1">Belongs to the SDHAF4 family.</text>
</comment>
<feature type="compositionally biased region" description="Acidic residues" evidence="3">
    <location>
        <begin position="71"/>
        <end position="80"/>
    </location>
</feature>
<dbReference type="AlphaFoldDB" id="A0AAV8UFK2"/>
<dbReference type="EMBL" id="JAIWQS010000008">
    <property type="protein sequence ID" value="KAJ8899591.1"/>
    <property type="molecule type" value="Genomic_DNA"/>
</dbReference>
<dbReference type="Pfam" id="PF07896">
    <property type="entry name" value="DUF1674"/>
    <property type="match status" value="1"/>
</dbReference>
<accession>A0AAV8UFK2</accession>
<dbReference type="Proteomes" id="UP001159364">
    <property type="component" value="Linkage Group LG08"/>
</dbReference>
<evidence type="ECO:0000256" key="2">
    <source>
        <dbReference type="ARBA" id="ARBA00022170"/>
    </source>
</evidence>
<gene>
    <name evidence="4" type="ORF">K2173_018565</name>
</gene>
<name>A0AAV8UFK2_9ROSI</name>
<feature type="compositionally biased region" description="Low complexity" evidence="3">
    <location>
        <begin position="31"/>
        <end position="43"/>
    </location>
</feature>
<dbReference type="PANTHER" id="PTHR28524:SF3">
    <property type="entry name" value="SUCCINATE DEHYDROGENASE ASSEMBLY FACTOR 4, MITOCHONDRIAL"/>
    <property type="match status" value="1"/>
</dbReference>
<keyword evidence="5" id="KW-1185">Reference proteome</keyword>
<feature type="compositionally biased region" description="Basic and acidic residues" evidence="3">
    <location>
        <begin position="44"/>
        <end position="56"/>
    </location>
</feature>